<dbReference type="GO" id="GO:0016987">
    <property type="term" value="F:sigma factor activity"/>
    <property type="evidence" value="ECO:0007669"/>
    <property type="project" value="UniProtKB-KW"/>
</dbReference>
<dbReference type="SUPFAM" id="SSF88659">
    <property type="entry name" value="Sigma3 and sigma4 domains of RNA polymerase sigma factors"/>
    <property type="match status" value="1"/>
</dbReference>
<keyword evidence="3" id="KW-0731">Sigma factor</keyword>
<dbReference type="PANTHER" id="PTHR43133">
    <property type="entry name" value="RNA POLYMERASE ECF-TYPE SIGMA FACTO"/>
    <property type="match status" value="1"/>
</dbReference>
<evidence type="ECO:0000256" key="3">
    <source>
        <dbReference type="ARBA" id="ARBA00023082"/>
    </source>
</evidence>
<dbReference type="InterPro" id="IPR007627">
    <property type="entry name" value="RNA_pol_sigma70_r2"/>
</dbReference>
<proteinExistence type="inferred from homology"/>
<comment type="similarity">
    <text evidence="1">Belongs to the sigma-70 factor family. ECF subfamily.</text>
</comment>
<dbReference type="Pfam" id="PF04542">
    <property type="entry name" value="Sigma70_r2"/>
    <property type="match status" value="1"/>
</dbReference>
<evidence type="ECO:0000313" key="7">
    <source>
        <dbReference type="EMBL" id="KAA6342982.1"/>
    </source>
</evidence>
<organism evidence="7">
    <name type="scientific">termite gut metagenome</name>
    <dbReference type="NCBI Taxonomy" id="433724"/>
    <lineage>
        <taxon>unclassified sequences</taxon>
        <taxon>metagenomes</taxon>
        <taxon>organismal metagenomes</taxon>
    </lineage>
</organism>
<evidence type="ECO:0000259" key="6">
    <source>
        <dbReference type="Pfam" id="PF08281"/>
    </source>
</evidence>
<dbReference type="NCBIfam" id="TIGR02937">
    <property type="entry name" value="sigma70-ECF"/>
    <property type="match status" value="1"/>
</dbReference>
<keyword evidence="4" id="KW-0804">Transcription</keyword>
<dbReference type="GO" id="GO:0003677">
    <property type="term" value="F:DNA binding"/>
    <property type="evidence" value="ECO:0007669"/>
    <property type="project" value="InterPro"/>
</dbReference>
<feature type="domain" description="RNA polymerase sigma-70 region 2" evidence="5">
    <location>
        <begin position="34"/>
        <end position="94"/>
    </location>
</feature>
<sequence length="191" mass="22633">MKLSLGVNQFISLNDKNSKVMDGNFNFRKDLVQVQDELFRFAYKLTANHDDAKDLLQETSLKALHNEDKYIPGTNMKGWLYTIMRNIFINNYRKMVYEQTYIDQTDNLYFLNIPQVPESDNYNETEGLYSLKEIYHTINTLPKECKALFQMHLAGFKYREISQRLKMPLGTIKSRIHLTKQILQKDLKDYV</sequence>
<dbReference type="Gene3D" id="1.10.1740.10">
    <property type="match status" value="1"/>
</dbReference>
<dbReference type="Gene3D" id="1.10.10.10">
    <property type="entry name" value="Winged helix-like DNA-binding domain superfamily/Winged helix DNA-binding domain"/>
    <property type="match status" value="1"/>
</dbReference>
<dbReference type="AlphaFoldDB" id="A0A5J4SB48"/>
<name>A0A5J4SB48_9ZZZZ</name>
<reference evidence="7" key="1">
    <citation type="submission" date="2019-03" db="EMBL/GenBank/DDBJ databases">
        <title>Single cell metagenomics reveals metabolic interactions within the superorganism composed of flagellate Streblomastix strix and complex community of Bacteroidetes bacteria on its surface.</title>
        <authorList>
            <person name="Treitli S.C."/>
            <person name="Kolisko M."/>
            <person name="Husnik F."/>
            <person name="Keeling P."/>
            <person name="Hampl V."/>
        </authorList>
    </citation>
    <scope>NUCLEOTIDE SEQUENCE</scope>
    <source>
        <strain evidence="7">STM</strain>
    </source>
</reference>
<keyword evidence="2" id="KW-0805">Transcription regulation</keyword>
<dbReference type="InterPro" id="IPR014284">
    <property type="entry name" value="RNA_pol_sigma-70_dom"/>
</dbReference>
<dbReference type="InterPro" id="IPR013325">
    <property type="entry name" value="RNA_pol_sigma_r2"/>
</dbReference>
<dbReference type="PANTHER" id="PTHR43133:SF25">
    <property type="entry name" value="RNA POLYMERASE SIGMA FACTOR RFAY-RELATED"/>
    <property type="match status" value="1"/>
</dbReference>
<evidence type="ECO:0000256" key="4">
    <source>
        <dbReference type="ARBA" id="ARBA00023163"/>
    </source>
</evidence>
<protein>
    <submittedName>
        <fullName evidence="7">ECF RNA polymerase sigma factor SigH</fullName>
    </submittedName>
</protein>
<dbReference type="InterPro" id="IPR036388">
    <property type="entry name" value="WH-like_DNA-bd_sf"/>
</dbReference>
<dbReference type="InterPro" id="IPR013324">
    <property type="entry name" value="RNA_pol_sigma_r3/r4-like"/>
</dbReference>
<dbReference type="SUPFAM" id="SSF88946">
    <property type="entry name" value="Sigma2 domain of RNA polymerase sigma factors"/>
    <property type="match status" value="1"/>
</dbReference>
<evidence type="ECO:0000259" key="5">
    <source>
        <dbReference type="Pfam" id="PF04542"/>
    </source>
</evidence>
<accession>A0A5J4SB48</accession>
<dbReference type="EMBL" id="SNRY01000295">
    <property type="protein sequence ID" value="KAA6342982.1"/>
    <property type="molecule type" value="Genomic_DNA"/>
</dbReference>
<gene>
    <name evidence="7" type="ORF">EZS27_009289</name>
</gene>
<evidence type="ECO:0000256" key="1">
    <source>
        <dbReference type="ARBA" id="ARBA00010641"/>
    </source>
</evidence>
<dbReference type="GO" id="GO:0006352">
    <property type="term" value="P:DNA-templated transcription initiation"/>
    <property type="evidence" value="ECO:0007669"/>
    <property type="project" value="InterPro"/>
</dbReference>
<feature type="domain" description="RNA polymerase sigma factor 70 region 4 type 2" evidence="6">
    <location>
        <begin position="132"/>
        <end position="181"/>
    </location>
</feature>
<dbReference type="InterPro" id="IPR013249">
    <property type="entry name" value="RNA_pol_sigma70_r4_t2"/>
</dbReference>
<dbReference type="InterPro" id="IPR039425">
    <property type="entry name" value="RNA_pol_sigma-70-like"/>
</dbReference>
<dbReference type="Pfam" id="PF08281">
    <property type="entry name" value="Sigma70_r4_2"/>
    <property type="match status" value="1"/>
</dbReference>
<comment type="caution">
    <text evidence="7">The sequence shown here is derived from an EMBL/GenBank/DDBJ whole genome shotgun (WGS) entry which is preliminary data.</text>
</comment>
<evidence type="ECO:0000256" key="2">
    <source>
        <dbReference type="ARBA" id="ARBA00023015"/>
    </source>
</evidence>